<evidence type="ECO:0000256" key="15">
    <source>
        <dbReference type="SAM" id="Phobius"/>
    </source>
</evidence>
<dbReference type="SUPFAM" id="SSF48264">
    <property type="entry name" value="Cytochrome P450"/>
    <property type="match status" value="1"/>
</dbReference>
<comment type="similarity">
    <text evidence="4 13">Belongs to the cytochrome P450 family.</text>
</comment>
<dbReference type="Gene3D" id="1.10.630.10">
    <property type="entry name" value="Cytochrome P450"/>
    <property type="match status" value="1"/>
</dbReference>
<reference evidence="17" key="1">
    <citation type="submission" date="2024-06" db="EMBL/GenBank/DDBJ databases">
        <title>Multi-omics analyses provide insights into the biosynthesis of the anticancer antibiotic pleurotin in Hohenbuehelia grisea.</title>
        <authorList>
            <person name="Weaver J.A."/>
            <person name="Alberti F."/>
        </authorList>
    </citation>
    <scope>NUCLEOTIDE SEQUENCE [LARGE SCALE GENOMIC DNA]</scope>
    <source>
        <strain evidence="17">T-177</strain>
    </source>
</reference>
<evidence type="ECO:0000256" key="6">
    <source>
        <dbReference type="ARBA" id="ARBA00022692"/>
    </source>
</evidence>
<dbReference type="Proteomes" id="UP001556367">
    <property type="component" value="Unassembled WGS sequence"/>
</dbReference>
<evidence type="ECO:0000313" key="16">
    <source>
        <dbReference type="EMBL" id="KAL0956015.1"/>
    </source>
</evidence>
<evidence type="ECO:0008006" key="18">
    <source>
        <dbReference type="Google" id="ProtNLM"/>
    </source>
</evidence>
<organism evidence="16 17">
    <name type="scientific">Hohenbuehelia grisea</name>
    <dbReference type="NCBI Taxonomy" id="104357"/>
    <lineage>
        <taxon>Eukaryota</taxon>
        <taxon>Fungi</taxon>
        <taxon>Dikarya</taxon>
        <taxon>Basidiomycota</taxon>
        <taxon>Agaricomycotina</taxon>
        <taxon>Agaricomycetes</taxon>
        <taxon>Agaricomycetidae</taxon>
        <taxon>Agaricales</taxon>
        <taxon>Pleurotineae</taxon>
        <taxon>Pleurotaceae</taxon>
        <taxon>Hohenbuehelia</taxon>
    </lineage>
</organism>
<evidence type="ECO:0000256" key="2">
    <source>
        <dbReference type="ARBA" id="ARBA00004370"/>
    </source>
</evidence>
<dbReference type="PANTHER" id="PTHR24305:SF166">
    <property type="entry name" value="CYTOCHROME P450 12A4, MITOCHONDRIAL-RELATED"/>
    <property type="match status" value="1"/>
</dbReference>
<protein>
    <recommendedName>
        <fullName evidence="18">Cytochrome P450</fullName>
    </recommendedName>
</protein>
<keyword evidence="11 13" id="KW-0503">Monooxygenase</keyword>
<accession>A0ABR3JJS2</accession>
<dbReference type="PANTHER" id="PTHR24305">
    <property type="entry name" value="CYTOCHROME P450"/>
    <property type="match status" value="1"/>
</dbReference>
<keyword evidence="9 13" id="KW-0560">Oxidoreductase</keyword>
<comment type="cofactor">
    <cofactor evidence="1">
        <name>heme</name>
        <dbReference type="ChEBI" id="CHEBI:30413"/>
    </cofactor>
</comment>
<evidence type="ECO:0000256" key="11">
    <source>
        <dbReference type="ARBA" id="ARBA00023033"/>
    </source>
</evidence>
<dbReference type="InterPro" id="IPR050121">
    <property type="entry name" value="Cytochrome_P450_monoxygenase"/>
</dbReference>
<dbReference type="PRINTS" id="PR00385">
    <property type="entry name" value="P450"/>
</dbReference>
<evidence type="ECO:0000256" key="14">
    <source>
        <dbReference type="SAM" id="MobiDB-lite"/>
    </source>
</evidence>
<proteinExistence type="inferred from homology"/>
<comment type="subcellular location">
    <subcellularLocation>
        <location evidence="2">Membrane</location>
    </subcellularLocation>
</comment>
<keyword evidence="10 13" id="KW-0408">Iron</keyword>
<evidence type="ECO:0000256" key="9">
    <source>
        <dbReference type="ARBA" id="ARBA00023002"/>
    </source>
</evidence>
<sequence length="592" mass="66244">MSALLNALLDVLVMALKAIVVVALLLLARGAIWLFNMLVVMPPFDPLRKLPGPDTGALQNHFREVMDPAVSPETHEEWVGRYGKTFRFHGFGKHDYRLMSFDQRVISHVLNSPIYEKPWQTRLLLSRLLGRGIFAMEGEEHRIRRKLIGPAFTTQSIKAMTPVFFQKAEELRDKWTPMISTPSQASSCPASIDISHWISRATFDVIGLAGFDYHFHSVHDESEPVYLAYRRMFNVADKGPGLKGLLSLFFPIIETIFPDADIRTRDESLRVIHAAGKTLVANKKAEILAEKSSAQDIEDKDILSLLIKQNLSEDPSKRLSDSDLLDQLSTFLFAGSDSTALTISYCLNILAENPEIQTRLRDEILSLNINSTASVQSSPKESEVPDSGFAETFSPIAPVPPPPPPSTSYSAQAHSEALDTLPYLDAVVRETLRICPTVHGTIRMATQDDEIPISHPVHMRDGRIVGKGETIRIRKGSYIHVPIEGLNYSEEIWGKDARTFNPDRWLSSSPRALNAGLANVMTFSFGPHSCPGWKFSVMETKAFIASLLPHFEFRPAEGVTIKKFNAILTRPYVMDKWEEGTKLPLDVRPYVA</sequence>
<evidence type="ECO:0000256" key="10">
    <source>
        <dbReference type="ARBA" id="ARBA00023004"/>
    </source>
</evidence>
<evidence type="ECO:0000313" key="17">
    <source>
        <dbReference type="Proteomes" id="UP001556367"/>
    </source>
</evidence>
<dbReference type="PROSITE" id="PS00086">
    <property type="entry name" value="CYTOCHROME_P450"/>
    <property type="match status" value="1"/>
</dbReference>
<keyword evidence="6 15" id="KW-0812">Transmembrane</keyword>
<evidence type="ECO:0000256" key="13">
    <source>
        <dbReference type="RuleBase" id="RU000461"/>
    </source>
</evidence>
<evidence type="ECO:0000256" key="8">
    <source>
        <dbReference type="ARBA" id="ARBA00022989"/>
    </source>
</evidence>
<keyword evidence="8 15" id="KW-1133">Transmembrane helix</keyword>
<evidence type="ECO:0000256" key="5">
    <source>
        <dbReference type="ARBA" id="ARBA00022617"/>
    </source>
</evidence>
<evidence type="ECO:0000256" key="1">
    <source>
        <dbReference type="ARBA" id="ARBA00001971"/>
    </source>
</evidence>
<dbReference type="InterPro" id="IPR001128">
    <property type="entry name" value="Cyt_P450"/>
</dbReference>
<keyword evidence="7 13" id="KW-0479">Metal-binding</keyword>
<dbReference type="InterPro" id="IPR036396">
    <property type="entry name" value="Cyt_P450_sf"/>
</dbReference>
<gene>
    <name evidence="16" type="ORF">HGRIS_002190</name>
</gene>
<feature type="transmembrane region" description="Helical" evidence="15">
    <location>
        <begin position="12"/>
        <end position="39"/>
    </location>
</feature>
<dbReference type="EMBL" id="JASNQZ010000006">
    <property type="protein sequence ID" value="KAL0956015.1"/>
    <property type="molecule type" value="Genomic_DNA"/>
</dbReference>
<dbReference type="InterPro" id="IPR017972">
    <property type="entry name" value="Cyt_P450_CS"/>
</dbReference>
<dbReference type="PRINTS" id="PR00465">
    <property type="entry name" value="EP450IV"/>
</dbReference>
<dbReference type="Pfam" id="PF00067">
    <property type="entry name" value="p450"/>
    <property type="match status" value="2"/>
</dbReference>
<feature type="region of interest" description="Disordered" evidence="14">
    <location>
        <begin position="375"/>
        <end position="394"/>
    </location>
</feature>
<comment type="pathway">
    <text evidence="3">Secondary metabolite biosynthesis; terpenoid biosynthesis.</text>
</comment>
<evidence type="ECO:0000256" key="3">
    <source>
        <dbReference type="ARBA" id="ARBA00004721"/>
    </source>
</evidence>
<evidence type="ECO:0000256" key="12">
    <source>
        <dbReference type="ARBA" id="ARBA00023136"/>
    </source>
</evidence>
<keyword evidence="5 13" id="KW-0349">Heme</keyword>
<name>A0ABR3JJS2_9AGAR</name>
<evidence type="ECO:0000256" key="7">
    <source>
        <dbReference type="ARBA" id="ARBA00022723"/>
    </source>
</evidence>
<evidence type="ECO:0000256" key="4">
    <source>
        <dbReference type="ARBA" id="ARBA00010617"/>
    </source>
</evidence>
<comment type="caution">
    <text evidence="16">The sequence shown here is derived from an EMBL/GenBank/DDBJ whole genome shotgun (WGS) entry which is preliminary data.</text>
</comment>
<keyword evidence="12 15" id="KW-0472">Membrane</keyword>
<keyword evidence="17" id="KW-1185">Reference proteome</keyword>
<dbReference type="InterPro" id="IPR002403">
    <property type="entry name" value="Cyt_P450_E_grp-IV"/>
</dbReference>